<evidence type="ECO:0008006" key="3">
    <source>
        <dbReference type="Google" id="ProtNLM"/>
    </source>
</evidence>
<dbReference type="Pfam" id="PF14486">
    <property type="entry name" value="DUF4432"/>
    <property type="match status" value="1"/>
</dbReference>
<dbReference type="SUPFAM" id="SSF74650">
    <property type="entry name" value="Galactose mutarotase-like"/>
    <property type="match status" value="2"/>
</dbReference>
<dbReference type="AlphaFoldDB" id="A0A4U8QAH2"/>
<accession>A0A4U8QAH2</accession>
<dbReference type="InterPro" id="IPR011013">
    <property type="entry name" value="Gal_mutarotase_sf_dom"/>
</dbReference>
<dbReference type="RefSeq" id="WP_138003633.1">
    <property type="nucleotide sequence ID" value="NZ_QGQD01000082.1"/>
</dbReference>
<dbReference type="GO" id="GO:0003824">
    <property type="term" value="F:catalytic activity"/>
    <property type="evidence" value="ECO:0007669"/>
    <property type="project" value="InterPro"/>
</dbReference>
<proteinExistence type="predicted"/>
<evidence type="ECO:0000313" key="1">
    <source>
        <dbReference type="EMBL" id="TLC98855.1"/>
    </source>
</evidence>
<organism evidence="1 2">
    <name type="scientific">Robinsoniella peoriensis</name>
    <dbReference type="NCBI Taxonomy" id="180332"/>
    <lineage>
        <taxon>Bacteria</taxon>
        <taxon>Bacillati</taxon>
        <taxon>Bacillota</taxon>
        <taxon>Clostridia</taxon>
        <taxon>Lachnospirales</taxon>
        <taxon>Lachnospiraceae</taxon>
        <taxon>Robinsoniella</taxon>
    </lineage>
</organism>
<dbReference type="GO" id="GO:0005975">
    <property type="term" value="P:carbohydrate metabolic process"/>
    <property type="evidence" value="ECO:0007669"/>
    <property type="project" value="InterPro"/>
</dbReference>
<dbReference type="InterPro" id="IPR014718">
    <property type="entry name" value="GH-type_carb-bd"/>
</dbReference>
<protein>
    <recommendedName>
        <fullName evidence="3">Aldose 1-epimerase</fullName>
    </recommendedName>
</protein>
<gene>
    <name evidence="1" type="ORF">DSM106044_04303</name>
</gene>
<dbReference type="EMBL" id="QGQD01000082">
    <property type="protein sequence ID" value="TLC98855.1"/>
    <property type="molecule type" value="Genomic_DNA"/>
</dbReference>
<dbReference type="GO" id="GO:0030246">
    <property type="term" value="F:carbohydrate binding"/>
    <property type="evidence" value="ECO:0007669"/>
    <property type="project" value="InterPro"/>
</dbReference>
<evidence type="ECO:0000313" key="2">
    <source>
        <dbReference type="Proteomes" id="UP000306509"/>
    </source>
</evidence>
<dbReference type="Gene3D" id="2.70.98.10">
    <property type="match status" value="1"/>
</dbReference>
<sequence>MGRDYFNRRNYGCRIKEFTINGYRHMSLENNLIKIGIALDKGADIYEFLYKPKDIEFMFSWGTHMDSDIVPGIASGKGNFMDYYEGGWQELFPGISCGEGVNGAEMGMHGEVALLPWNMDVLEDSEKKITVELSVATLRFPFILKKTLTLLENDSVLYVEEEIINSGVQTMQYQWGHHPAIGGNFLDETCEIIVKGTPAVKGVQADLGSVSCLEAGQEGIWPVVTDQSGNPCDLSKVEKEESKTYREFSLSNLEEAEFIVKNNRLQIGFGMRWEKSVFPHLWVWQMYGGGFDYPFYGNAYTLALEMWNSLPGGLSEAIRQKTAPSIGPSENKKTRFQVFVTLPDEA</sequence>
<dbReference type="STRING" id="180332.GCA_000797495_02202"/>
<reference evidence="1 2" key="1">
    <citation type="journal article" date="2019" name="Anaerobe">
        <title>Detection of Robinsoniella peoriensis in multiple bone samples of a trauma patient.</title>
        <authorList>
            <person name="Schrottner P."/>
            <person name="Hartwich K."/>
            <person name="Bunk B."/>
            <person name="Schober I."/>
            <person name="Helbig S."/>
            <person name="Rudolph W.W."/>
            <person name="Gunzer F."/>
        </authorList>
    </citation>
    <scope>NUCLEOTIDE SEQUENCE [LARGE SCALE GENOMIC DNA]</scope>
    <source>
        <strain evidence="1 2">DSM 106044</strain>
    </source>
</reference>
<dbReference type="Proteomes" id="UP000306509">
    <property type="component" value="Unassembled WGS sequence"/>
</dbReference>
<comment type="caution">
    <text evidence="1">The sequence shown here is derived from an EMBL/GenBank/DDBJ whole genome shotgun (WGS) entry which is preliminary data.</text>
</comment>
<name>A0A4U8QAH2_9FIRM</name>
<keyword evidence="2" id="KW-1185">Reference proteome</keyword>
<dbReference type="InterPro" id="IPR027839">
    <property type="entry name" value="DUF4432"/>
</dbReference>